<dbReference type="Pfam" id="PF03819">
    <property type="entry name" value="MazG"/>
    <property type="match status" value="1"/>
</dbReference>
<dbReference type="RefSeq" id="WP_158348601.1">
    <property type="nucleotide sequence ID" value="NZ_JAHQCW010000009.1"/>
</dbReference>
<comment type="caution">
    <text evidence="2">The sequence shown here is derived from an EMBL/GenBank/DDBJ whole genome shotgun (WGS) entry which is preliminary data.</text>
</comment>
<evidence type="ECO:0000313" key="3">
    <source>
        <dbReference type="Proteomes" id="UP000712157"/>
    </source>
</evidence>
<dbReference type="GO" id="GO:0047429">
    <property type="term" value="F:nucleoside triphosphate diphosphatase activity"/>
    <property type="evidence" value="ECO:0007669"/>
    <property type="project" value="TreeGrafter"/>
</dbReference>
<dbReference type="NCBIfam" id="TIGR00444">
    <property type="entry name" value="mazG"/>
    <property type="match status" value="1"/>
</dbReference>
<dbReference type="PANTHER" id="PTHR30522:SF0">
    <property type="entry name" value="NUCLEOSIDE TRIPHOSPHATE PYROPHOSPHOHYDROLASE"/>
    <property type="match status" value="1"/>
</dbReference>
<dbReference type="SUPFAM" id="SSF101386">
    <property type="entry name" value="all-alpha NTP pyrophosphatases"/>
    <property type="match status" value="1"/>
</dbReference>
<evidence type="ECO:0000313" key="2">
    <source>
        <dbReference type="EMBL" id="MBU9736355.1"/>
    </source>
</evidence>
<proteinExistence type="predicted"/>
<gene>
    <name evidence="2" type="ORF">KTH89_07395</name>
</gene>
<organism evidence="2 3">
    <name type="scientific">Diplocloster agilis</name>
    <dbReference type="NCBI Taxonomy" id="2850323"/>
    <lineage>
        <taxon>Bacteria</taxon>
        <taxon>Bacillati</taxon>
        <taxon>Bacillota</taxon>
        <taxon>Clostridia</taxon>
        <taxon>Lachnospirales</taxon>
        <taxon>Lachnospiraceae</taxon>
        <taxon>Diplocloster</taxon>
    </lineage>
</organism>
<sequence>MEKSYSFAELVDIIRNLRSENGCPWDREQTHESLKPCLTEECEEVIQAIDNKDDENLCEELGDVLLQVLMHSQIAEEEGRFTIDDVINEIARKMIRRHPHVFGDGHADTSAEVLLNWEEIKKAEKAAKAAKHHEIP</sequence>
<dbReference type="CDD" id="cd11528">
    <property type="entry name" value="NTP-PPase_MazG_Nterm"/>
    <property type="match status" value="1"/>
</dbReference>
<name>A0A949JWB0_9FIRM</name>
<dbReference type="FunFam" id="1.10.287.1080:FF:000001">
    <property type="entry name" value="Nucleoside triphosphate pyrophosphohydrolase"/>
    <property type="match status" value="1"/>
</dbReference>
<evidence type="ECO:0000259" key="1">
    <source>
        <dbReference type="Pfam" id="PF03819"/>
    </source>
</evidence>
<reference evidence="2" key="1">
    <citation type="submission" date="2021-06" db="EMBL/GenBank/DDBJ databases">
        <title>Description of novel taxa of the family Lachnospiraceae.</title>
        <authorList>
            <person name="Chaplin A.V."/>
            <person name="Sokolova S.R."/>
            <person name="Pikina A.P."/>
            <person name="Korzhanova M."/>
            <person name="Belova V."/>
            <person name="Korostin D."/>
            <person name="Efimov B.A."/>
        </authorList>
    </citation>
    <scope>NUCLEOTIDE SEQUENCE</scope>
    <source>
        <strain evidence="2">ASD5720</strain>
    </source>
</reference>
<dbReference type="AlphaFoldDB" id="A0A949JWB0"/>
<keyword evidence="3" id="KW-1185">Reference proteome</keyword>
<dbReference type="Proteomes" id="UP000712157">
    <property type="component" value="Unassembled WGS sequence"/>
</dbReference>
<dbReference type="GO" id="GO:0046052">
    <property type="term" value="P:UTP catabolic process"/>
    <property type="evidence" value="ECO:0007669"/>
    <property type="project" value="TreeGrafter"/>
</dbReference>
<dbReference type="InterPro" id="IPR004518">
    <property type="entry name" value="MazG-like_dom"/>
</dbReference>
<accession>A0A949JWB0</accession>
<feature type="domain" description="NTP pyrophosphohydrolase MazG-like" evidence="1">
    <location>
        <begin position="29"/>
        <end position="102"/>
    </location>
</feature>
<dbReference type="GO" id="GO:0046081">
    <property type="term" value="P:dUTP catabolic process"/>
    <property type="evidence" value="ECO:0007669"/>
    <property type="project" value="TreeGrafter"/>
</dbReference>
<dbReference type="GO" id="GO:0006203">
    <property type="term" value="P:dGTP catabolic process"/>
    <property type="evidence" value="ECO:0007669"/>
    <property type="project" value="TreeGrafter"/>
</dbReference>
<dbReference type="GO" id="GO:0046047">
    <property type="term" value="P:TTP catabolic process"/>
    <property type="evidence" value="ECO:0007669"/>
    <property type="project" value="TreeGrafter"/>
</dbReference>
<dbReference type="EMBL" id="JAHQCW010000009">
    <property type="protein sequence ID" value="MBU9736355.1"/>
    <property type="molecule type" value="Genomic_DNA"/>
</dbReference>
<dbReference type="GO" id="GO:0046061">
    <property type="term" value="P:dATP catabolic process"/>
    <property type="evidence" value="ECO:0007669"/>
    <property type="project" value="TreeGrafter"/>
</dbReference>
<dbReference type="PANTHER" id="PTHR30522">
    <property type="entry name" value="NUCLEOSIDE TRIPHOSPHATE PYROPHOSPHOHYDROLASE"/>
    <property type="match status" value="1"/>
</dbReference>
<dbReference type="InterPro" id="IPR011551">
    <property type="entry name" value="NTP_PyrPHydrolase_MazG"/>
</dbReference>
<dbReference type="Gene3D" id="1.10.287.1080">
    <property type="entry name" value="MazG-like"/>
    <property type="match status" value="1"/>
</dbReference>
<dbReference type="GO" id="GO:0006950">
    <property type="term" value="P:response to stress"/>
    <property type="evidence" value="ECO:0007669"/>
    <property type="project" value="UniProtKB-ARBA"/>
</dbReference>
<dbReference type="GO" id="GO:0046076">
    <property type="term" value="P:dTTP catabolic process"/>
    <property type="evidence" value="ECO:0007669"/>
    <property type="project" value="TreeGrafter"/>
</dbReference>
<dbReference type="InterPro" id="IPR048015">
    <property type="entry name" value="NTP-PPase_MazG-like_N"/>
</dbReference>
<protein>
    <submittedName>
        <fullName evidence="2">MazG family protein</fullName>
    </submittedName>
</protein>